<accession>A0A367CFF2</accession>
<sequence>MRKIIKVERLYLFFWFFPIFLAPFTWVNAVVQGAEILGLIQGSGFVVSKNFPLLTMFYFLISVSLLLSNKFIKAYNWHMLHFSCMLVFASFFSMLPRIIVGPNGLSESGLKDSAYSVMYFLTIKPSFYLAILSFFLAAFFYFYTEVRTTKVISERG</sequence>
<keyword evidence="1" id="KW-0812">Transmembrane</keyword>
<keyword evidence="1" id="KW-1133">Transmembrane helix</keyword>
<name>A0A367CFF2_9ENTE</name>
<gene>
    <name evidence="2" type="ORF">EA71_01943</name>
</gene>
<feature type="transmembrane region" description="Helical" evidence="1">
    <location>
        <begin position="119"/>
        <end position="143"/>
    </location>
</feature>
<reference evidence="2 3" key="1">
    <citation type="submission" date="2015-06" db="EMBL/GenBank/DDBJ databases">
        <title>The Genome Sequence of Enterococcus durans 4EA1.</title>
        <authorList>
            <consortium name="The Broad Institute Genomics Platform"/>
            <consortium name="The Broad Institute Genome Sequencing Center for Infectious Disease"/>
            <person name="Earl A.M."/>
            <person name="Van Tyne D."/>
            <person name="Lebreton F."/>
            <person name="Saavedra J.T."/>
            <person name="Gilmore M.S."/>
            <person name="Manson Mcguire A."/>
            <person name="Clock S."/>
            <person name="Crupain M."/>
            <person name="Rangan U."/>
            <person name="Young S."/>
            <person name="Abouelleil A."/>
            <person name="Cao P."/>
            <person name="Chapman S.B."/>
            <person name="Griggs A."/>
            <person name="Priest M."/>
            <person name="Shea T."/>
            <person name="Wortman J."/>
            <person name="Nusbaum C."/>
            <person name="Birren B."/>
        </authorList>
    </citation>
    <scope>NUCLEOTIDE SEQUENCE [LARGE SCALE GENOMIC DNA]</scope>
    <source>
        <strain evidence="2 3">4EA1</strain>
    </source>
</reference>
<keyword evidence="1" id="KW-0472">Membrane</keyword>
<proteinExistence type="predicted"/>
<evidence type="ECO:0000313" key="3">
    <source>
        <dbReference type="Proteomes" id="UP000252797"/>
    </source>
</evidence>
<evidence type="ECO:0000256" key="1">
    <source>
        <dbReference type="SAM" id="Phobius"/>
    </source>
</evidence>
<dbReference type="EMBL" id="LEPB01000004">
    <property type="protein sequence ID" value="RCA11188.1"/>
    <property type="molecule type" value="Genomic_DNA"/>
</dbReference>
<evidence type="ECO:0000313" key="2">
    <source>
        <dbReference type="EMBL" id="RCA11188.1"/>
    </source>
</evidence>
<dbReference type="RefSeq" id="WP_113845994.1">
    <property type="nucleotide sequence ID" value="NZ_LEPB01000004.1"/>
</dbReference>
<dbReference type="Proteomes" id="UP000252797">
    <property type="component" value="Unassembled WGS sequence"/>
</dbReference>
<dbReference type="AlphaFoldDB" id="A0A367CFF2"/>
<comment type="caution">
    <text evidence="2">The sequence shown here is derived from an EMBL/GenBank/DDBJ whole genome shotgun (WGS) entry which is preliminary data.</text>
</comment>
<organism evidence="2 3">
    <name type="scientific">Enterococcus durans</name>
    <dbReference type="NCBI Taxonomy" id="53345"/>
    <lineage>
        <taxon>Bacteria</taxon>
        <taxon>Bacillati</taxon>
        <taxon>Bacillota</taxon>
        <taxon>Bacilli</taxon>
        <taxon>Lactobacillales</taxon>
        <taxon>Enterococcaceae</taxon>
        <taxon>Enterococcus</taxon>
    </lineage>
</organism>
<feature type="transmembrane region" description="Helical" evidence="1">
    <location>
        <begin position="80"/>
        <end position="99"/>
    </location>
</feature>
<feature type="transmembrane region" description="Helical" evidence="1">
    <location>
        <begin position="51"/>
        <end position="68"/>
    </location>
</feature>
<feature type="transmembrane region" description="Helical" evidence="1">
    <location>
        <begin position="12"/>
        <end position="31"/>
    </location>
</feature>
<protein>
    <submittedName>
        <fullName evidence="2">Uncharacterized protein</fullName>
    </submittedName>
</protein>